<evidence type="ECO:0000313" key="3">
    <source>
        <dbReference type="Proteomes" id="UP001597365"/>
    </source>
</evidence>
<sequence>MQDKQTGSDVGNPETENSGNGAAETESDVKRKFREALERKKQTGQERRAHEEGRSKINGMRRPAGQKRNFRRKAG</sequence>
<evidence type="ECO:0000256" key="1">
    <source>
        <dbReference type="SAM" id="MobiDB-lite"/>
    </source>
</evidence>
<feature type="compositionally biased region" description="Basic and acidic residues" evidence="1">
    <location>
        <begin position="27"/>
        <end position="55"/>
    </location>
</feature>
<reference evidence="3" key="1">
    <citation type="journal article" date="2019" name="Int. J. Syst. Evol. Microbiol.">
        <title>The Global Catalogue of Microorganisms (GCM) 10K type strain sequencing project: providing services to taxonomists for standard genome sequencing and annotation.</title>
        <authorList>
            <consortium name="The Broad Institute Genomics Platform"/>
            <consortium name="The Broad Institute Genome Sequencing Center for Infectious Disease"/>
            <person name="Wu L."/>
            <person name="Ma J."/>
        </authorList>
    </citation>
    <scope>NUCLEOTIDE SEQUENCE [LARGE SCALE GENOMIC DNA]</scope>
    <source>
        <strain evidence="3">CGMCC 4.7455</strain>
    </source>
</reference>
<organism evidence="2 3">
    <name type="scientific">Streptomyces desertarenae</name>
    <dbReference type="NCBI Taxonomy" id="2666184"/>
    <lineage>
        <taxon>Bacteria</taxon>
        <taxon>Bacillati</taxon>
        <taxon>Actinomycetota</taxon>
        <taxon>Actinomycetes</taxon>
        <taxon>Kitasatosporales</taxon>
        <taxon>Streptomycetaceae</taxon>
        <taxon>Streptomyces</taxon>
    </lineage>
</organism>
<feature type="region of interest" description="Disordered" evidence="1">
    <location>
        <begin position="1"/>
        <end position="75"/>
    </location>
</feature>
<comment type="caution">
    <text evidence="2">The sequence shown here is derived from an EMBL/GenBank/DDBJ whole genome shotgun (WGS) entry which is preliminary data.</text>
</comment>
<accession>A0ABW4PPP3</accession>
<gene>
    <name evidence="2" type="ORF">ACFSJS_21590</name>
</gene>
<dbReference type="InterPro" id="IPR035172">
    <property type="entry name" value="DUF5302"/>
</dbReference>
<evidence type="ECO:0000313" key="2">
    <source>
        <dbReference type="EMBL" id="MFD1832217.1"/>
    </source>
</evidence>
<proteinExistence type="predicted"/>
<name>A0ABW4PPP3_9ACTN</name>
<dbReference type="EMBL" id="JBHUFU010000014">
    <property type="protein sequence ID" value="MFD1832217.1"/>
    <property type="molecule type" value="Genomic_DNA"/>
</dbReference>
<dbReference type="Pfam" id="PF17227">
    <property type="entry name" value="DUF5302"/>
    <property type="match status" value="1"/>
</dbReference>
<dbReference type="Proteomes" id="UP001597365">
    <property type="component" value="Unassembled WGS sequence"/>
</dbReference>
<feature type="compositionally biased region" description="Basic residues" evidence="1">
    <location>
        <begin position="64"/>
        <end position="75"/>
    </location>
</feature>
<dbReference type="RefSeq" id="WP_380902918.1">
    <property type="nucleotide sequence ID" value="NZ_JBHUFU010000014.1"/>
</dbReference>
<protein>
    <submittedName>
        <fullName evidence="2">DUF5302 domain-containing protein</fullName>
    </submittedName>
</protein>
<feature type="compositionally biased region" description="Polar residues" evidence="1">
    <location>
        <begin position="1"/>
        <end position="20"/>
    </location>
</feature>
<keyword evidence="3" id="KW-1185">Reference proteome</keyword>